<dbReference type="SUPFAM" id="SSF47323">
    <property type="entry name" value="Anticodon-binding domain of a subclass of class I aminoacyl-tRNA synthetases"/>
    <property type="match status" value="1"/>
</dbReference>
<dbReference type="Pfam" id="PF03485">
    <property type="entry name" value="Arg_tRNA_synt_N"/>
    <property type="match status" value="1"/>
</dbReference>
<keyword evidence="4 9" id="KW-0547">Nucleotide-binding</keyword>
<evidence type="ECO:0000256" key="9">
    <source>
        <dbReference type="HAMAP-Rule" id="MF_00123"/>
    </source>
</evidence>
<comment type="subcellular location">
    <subcellularLocation>
        <location evidence="9">Cytoplasm</location>
    </subcellularLocation>
</comment>
<dbReference type="EMBL" id="BNAO01000004">
    <property type="protein sequence ID" value="GHG68715.1"/>
    <property type="molecule type" value="Genomic_DNA"/>
</dbReference>
<dbReference type="CDD" id="cd00671">
    <property type="entry name" value="ArgRS_core"/>
    <property type="match status" value="1"/>
</dbReference>
<evidence type="ECO:0000259" key="12">
    <source>
        <dbReference type="SMART" id="SM01016"/>
    </source>
</evidence>
<dbReference type="InterPro" id="IPR036695">
    <property type="entry name" value="Arg-tRNA-synth_N_sf"/>
</dbReference>
<dbReference type="Gene3D" id="3.40.50.620">
    <property type="entry name" value="HUPs"/>
    <property type="match status" value="1"/>
</dbReference>
<evidence type="ECO:0000256" key="10">
    <source>
        <dbReference type="RuleBase" id="RU363038"/>
    </source>
</evidence>
<name>A0ABQ3KXY4_9ALTE</name>
<dbReference type="Pfam" id="PF05746">
    <property type="entry name" value="DALR_1"/>
    <property type="match status" value="1"/>
</dbReference>
<dbReference type="InterPro" id="IPR001278">
    <property type="entry name" value="Arg-tRNA-ligase"/>
</dbReference>
<dbReference type="InterPro" id="IPR008909">
    <property type="entry name" value="DALR_anticod-bd"/>
</dbReference>
<evidence type="ECO:0000256" key="1">
    <source>
        <dbReference type="ARBA" id="ARBA00005594"/>
    </source>
</evidence>
<organism evidence="13 14">
    <name type="scientific">Alishewanella longhuensis</name>
    <dbReference type="NCBI Taxonomy" id="1091037"/>
    <lineage>
        <taxon>Bacteria</taxon>
        <taxon>Pseudomonadati</taxon>
        <taxon>Pseudomonadota</taxon>
        <taxon>Gammaproteobacteria</taxon>
        <taxon>Alteromonadales</taxon>
        <taxon>Alteromonadaceae</taxon>
        <taxon>Alishewanella</taxon>
    </lineage>
</organism>
<dbReference type="Proteomes" id="UP000659697">
    <property type="component" value="Unassembled WGS sequence"/>
</dbReference>
<evidence type="ECO:0000256" key="4">
    <source>
        <dbReference type="ARBA" id="ARBA00022741"/>
    </source>
</evidence>
<dbReference type="PANTHER" id="PTHR11956">
    <property type="entry name" value="ARGINYL-TRNA SYNTHETASE"/>
    <property type="match status" value="1"/>
</dbReference>
<dbReference type="NCBIfam" id="TIGR00456">
    <property type="entry name" value="argS"/>
    <property type="match status" value="1"/>
</dbReference>
<dbReference type="SUPFAM" id="SSF52374">
    <property type="entry name" value="Nucleotidylyl transferase"/>
    <property type="match status" value="1"/>
</dbReference>
<keyword evidence="2 9" id="KW-0963">Cytoplasm</keyword>
<proteinExistence type="inferred from homology"/>
<evidence type="ECO:0000256" key="5">
    <source>
        <dbReference type="ARBA" id="ARBA00022840"/>
    </source>
</evidence>
<evidence type="ECO:0000256" key="3">
    <source>
        <dbReference type="ARBA" id="ARBA00022598"/>
    </source>
</evidence>
<sequence length="579" mass="64152">MNIKQLLTEKTLAAFAQLGLPEGTNPAVTQSTRVEFGDYQINGAMGAAKQLKTNPRQLAQQLVELLDLNELADKVEIAGPGFINVTLKADWLAKQLSVAATDARLGVSQNPAPQTVVVDYSAPNLAKEMHVGHLRSTIIGDAVVRSLEFWGDKVIRQNHMGDWGTQFGMLIAHLEDKLAEGVDLESVALADLEDFYRAAKKRFDDEAGFADKSRDYVVKLQSGDAHCQKLWQLFIDTSVKHSNEVYQKLNVTLTDNDIKPESAYNSMLQPIVDQLLAQEIAVEDQGALVVFLQELADKEGNPSPFIIQKTGGGFLYATTDLAACKYRSIELNADRIVIFTDARQALHFKQIEITARKAGLLADNTRYDHCPFGTMMGEDGKPFKTRTGGTVKLAELLEEAVVRAEAVVKEKATDLSDTEIAEIARKVGIGAVKFADLSKNRTSDYIFSWDAMLSFEGATAPYLQYAYTRVRSILRKAEVADDFNAAIVISAEQEKQLAVKLLRFEETLQQVIRDAQPNLLCNYLYELASLFMTFYEACPILKEGVEPAERNSRLMLSILSAKLLAQGLDLLGIEVMERM</sequence>
<comment type="subunit">
    <text evidence="9">Monomer.</text>
</comment>
<reference evidence="14" key="1">
    <citation type="journal article" date="2019" name="Int. J. Syst. Evol. Microbiol.">
        <title>The Global Catalogue of Microorganisms (GCM) 10K type strain sequencing project: providing services to taxonomists for standard genome sequencing and annotation.</title>
        <authorList>
            <consortium name="The Broad Institute Genomics Platform"/>
            <consortium name="The Broad Institute Genome Sequencing Center for Infectious Disease"/>
            <person name="Wu L."/>
            <person name="Ma J."/>
        </authorList>
    </citation>
    <scope>NUCLEOTIDE SEQUENCE [LARGE SCALE GENOMIC DNA]</scope>
    <source>
        <strain evidence="14">CGMCC 1.7003</strain>
    </source>
</reference>
<dbReference type="RefSeq" id="WP_189432449.1">
    <property type="nucleotide sequence ID" value="NZ_BNAO01000004.1"/>
</dbReference>
<dbReference type="CDD" id="cd07956">
    <property type="entry name" value="Anticodon_Ia_Arg"/>
    <property type="match status" value="1"/>
</dbReference>
<dbReference type="InterPro" id="IPR005148">
    <property type="entry name" value="Arg-tRNA-synth_N"/>
</dbReference>
<evidence type="ECO:0000256" key="7">
    <source>
        <dbReference type="ARBA" id="ARBA00023146"/>
    </source>
</evidence>
<keyword evidence="7 9" id="KW-0030">Aminoacyl-tRNA synthetase</keyword>
<protein>
    <recommendedName>
        <fullName evidence="9">Arginine--tRNA ligase</fullName>
        <ecNumber evidence="9">6.1.1.19</ecNumber>
    </recommendedName>
    <alternativeName>
        <fullName evidence="9">Arginyl-tRNA synthetase</fullName>
        <shortName evidence="9">ArgRS</shortName>
    </alternativeName>
</protein>
<comment type="similarity">
    <text evidence="1 9 10">Belongs to the class-I aminoacyl-tRNA synthetase family.</text>
</comment>
<evidence type="ECO:0000256" key="6">
    <source>
        <dbReference type="ARBA" id="ARBA00022917"/>
    </source>
</evidence>
<dbReference type="SUPFAM" id="SSF55190">
    <property type="entry name" value="Arginyl-tRNA synthetase (ArgRS), N-terminal 'additional' domain"/>
    <property type="match status" value="1"/>
</dbReference>
<dbReference type="PRINTS" id="PR01038">
    <property type="entry name" value="TRNASYNTHARG"/>
</dbReference>
<keyword evidence="5 9" id="KW-0067">ATP-binding</keyword>
<keyword evidence="3 9" id="KW-0436">Ligase</keyword>
<dbReference type="PANTHER" id="PTHR11956:SF5">
    <property type="entry name" value="ARGININE--TRNA LIGASE, CYTOPLASMIC"/>
    <property type="match status" value="1"/>
</dbReference>
<dbReference type="InterPro" id="IPR001412">
    <property type="entry name" value="aa-tRNA-synth_I_CS"/>
</dbReference>
<feature type="short sequence motif" description="'HIGH' region" evidence="9">
    <location>
        <begin position="123"/>
        <end position="133"/>
    </location>
</feature>
<dbReference type="SMART" id="SM01016">
    <property type="entry name" value="Arg_tRNA_synt_N"/>
    <property type="match status" value="1"/>
</dbReference>
<comment type="caution">
    <text evidence="13">The sequence shown here is derived from an EMBL/GenBank/DDBJ whole genome shotgun (WGS) entry which is preliminary data.</text>
</comment>
<dbReference type="SMART" id="SM00836">
    <property type="entry name" value="DALR_1"/>
    <property type="match status" value="1"/>
</dbReference>
<comment type="catalytic activity">
    <reaction evidence="8 9">
        <text>tRNA(Arg) + L-arginine + ATP = L-arginyl-tRNA(Arg) + AMP + diphosphate</text>
        <dbReference type="Rhea" id="RHEA:20301"/>
        <dbReference type="Rhea" id="RHEA-COMP:9658"/>
        <dbReference type="Rhea" id="RHEA-COMP:9673"/>
        <dbReference type="ChEBI" id="CHEBI:30616"/>
        <dbReference type="ChEBI" id="CHEBI:32682"/>
        <dbReference type="ChEBI" id="CHEBI:33019"/>
        <dbReference type="ChEBI" id="CHEBI:78442"/>
        <dbReference type="ChEBI" id="CHEBI:78513"/>
        <dbReference type="ChEBI" id="CHEBI:456215"/>
        <dbReference type="EC" id="6.1.1.19"/>
    </reaction>
</comment>
<evidence type="ECO:0000313" key="14">
    <source>
        <dbReference type="Proteomes" id="UP000659697"/>
    </source>
</evidence>
<evidence type="ECO:0000259" key="11">
    <source>
        <dbReference type="SMART" id="SM00836"/>
    </source>
</evidence>
<dbReference type="HAMAP" id="MF_00123">
    <property type="entry name" value="Arg_tRNA_synth"/>
    <property type="match status" value="1"/>
</dbReference>
<dbReference type="EC" id="6.1.1.19" evidence="9"/>
<dbReference type="Gene3D" id="3.30.1360.70">
    <property type="entry name" value="Arginyl tRNA synthetase N-terminal domain"/>
    <property type="match status" value="1"/>
</dbReference>
<evidence type="ECO:0000313" key="13">
    <source>
        <dbReference type="EMBL" id="GHG68715.1"/>
    </source>
</evidence>
<dbReference type="PROSITE" id="PS00178">
    <property type="entry name" value="AA_TRNA_LIGASE_I"/>
    <property type="match status" value="1"/>
</dbReference>
<accession>A0ABQ3KXY4</accession>
<dbReference type="Pfam" id="PF00750">
    <property type="entry name" value="tRNA-synt_1d"/>
    <property type="match status" value="1"/>
</dbReference>
<dbReference type="Gene3D" id="1.10.730.10">
    <property type="entry name" value="Isoleucyl-tRNA Synthetase, Domain 1"/>
    <property type="match status" value="1"/>
</dbReference>
<feature type="domain" description="Arginyl tRNA synthetase N-terminal" evidence="12">
    <location>
        <begin position="1"/>
        <end position="87"/>
    </location>
</feature>
<dbReference type="InterPro" id="IPR014729">
    <property type="entry name" value="Rossmann-like_a/b/a_fold"/>
</dbReference>
<dbReference type="GO" id="GO:0016874">
    <property type="term" value="F:ligase activity"/>
    <property type="evidence" value="ECO:0007669"/>
    <property type="project" value="UniProtKB-KW"/>
</dbReference>
<evidence type="ECO:0000256" key="8">
    <source>
        <dbReference type="ARBA" id="ARBA00049339"/>
    </source>
</evidence>
<keyword evidence="14" id="KW-1185">Reference proteome</keyword>
<evidence type="ECO:0000256" key="2">
    <source>
        <dbReference type="ARBA" id="ARBA00022490"/>
    </source>
</evidence>
<keyword evidence="6 9" id="KW-0648">Protein biosynthesis</keyword>
<dbReference type="InterPro" id="IPR035684">
    <property type="entry name" value="ArgRS_core"/>
</dbReference>
<gene>
    <name evidence="9 13" type="primary">argS</name>
    <name evidence="13" type="ORF">GCM10010919_17940</name>
</gene>
<dbReference type="InterPro" id="IPR009080">
    <property type="entry name" value="tRNAsynth_Ia_anticodon-bd"/>
</dbReference>
<feature type="domain" description="DALR anticodon binding" evidence="11">
    <location>
        <begin position="463"/>
        <end position="579"/>
    </location>
</feature>